<evidence type="ECO:0000256" key="4">
    <source>
        <dbReference type="ARBA" id="ARBA00023001"/>
    </source>
</evidence>
<dbReference type="SUPFAM" id="SSF81296">
    <property type="entry name" value="E set domains"/>
    <property type="match status" value="1"/>
</dbReference>
<gene>
    <name evidence="13" type="ORF">JX265_001748</name>
</gene>
<evidence type="ECO:0000256" key="8">
    <source>
        <dbReference type="ARBA" id="ARBA00023326"/>
    </source>
</evidence>
<feature type="domain" description="Carbohydrate binding X2" evidence="12">
    <location>
        <begin position="399"/>
        <end position="488"/>
    </location>
</feature>
<evidence type="ECO:0000256" key="6">
    <source>
        <dbReference type="ARBA" id="ARBA00023295"/>
    </source>
</evidence>
<dbReference type="GO" id="GO:0071555">
    <property type="term" value="P:cell wall organization"/>
    <property type="evidence" value="ECO:0007669"/>
    <property type="project" value="UniProtKB-KW"/>
</dbReference>
<evidence type="ECO:0000256" key="1">
    <source>
        <dbReference type="ARBA" id="ARBA00005641"/>
    </source>
</evidence>
<sequence>MSSFRSPSLTAWLKVATLTATSILGASAAATPRAAACLDVWTPITAKDYNAAINPGWNLGNTLDAIPDEGSWNNPAVVQATFDDVKKAGFNSVRIPGKTNENTFQMEGARLTVQVTYTHHFTGSSPDWTINSTWLQRVSKVVDMALSSGLYVITNVHHDSWEWADVSASGANLTMIEEKFYRTWVQIGQTLACKSPKLALEPINEPPANTAADGAELNKLNELFLKALAESGGQNAARVVTLAGGSMDSIKTSEWFKLPTGNYKAKQYLALQYHYYSPYDFIFQAWGKTIWGSDADKATLEADIANIRGNFTDLPLVIGEAEAGMLLEPAARRKYIDFFARTAKKYDTSLIVWDNGDGYLDRSTHTWRDPQLLDILKNAVKGVSNSLSDSTTDGSATSQSSSAYIFHKVGAAVTDQVVKFLLNGNTVKSIRATDGTVLSSSKDYSVSGGDVTVKSAFLSKYLSATAAPGSKTNLTVSFSAGADATVEVVQWDVPVLGSTTSKAQAGSDLIIPITWKGLYKLAAVKMLRNDGVYLFDDWTQYLGPLQQARGTYSGQWDRDGASVKLMAATVAQVISGGVTTTFTFEFYPRVPGNSVNYTLTV</sequence>
<dbReference type="InterPro" id="IPR050386">
    <property type="entry name" value="Glycosyl_hydrolase_5"/>
</dbReference>
<keyword evidence="5" id="KW-0119">Carbohydrate metabolism</keyword>
<comment type="similarity">
    <text evidence="1 9">Belongs to the glycosyl hydrolase 5 (cellulase A) family.</text>
</comment>
<feature type="chain" id="PRO_5040193115" description="Cellulase" evidence="10">
    <location>
        <begin position="29"/>
        <end position="601"/>
    </location>
</feature>
<dbReference type="Gene3D" id="3.20.20.80">
    <property type="entry name" value="Glycosidases"/>
    <property type="match status" value="1"/>
</dbReference>
<dbReference type="InterPro" id="IPR005102">
    <property type="entry name" value="Carbo-bd_X2"/>
</dbReference>
<dbReference type="PIRSF" id="PIRSF001043">
    <property type="entry name" value="Endoglucanase_B"/>
    <property type="match status" value="1"/>
</dbReference>
<dbReference type="Proteomes" id="UP000829685">
    <property type="component" value="Unassembled WGS sequence"/>
</dbReference>
<comment type="caution">
    <text evidence="13">The sequence shown here is derived from an EMBL/GenBank/DDBJ whole genome shotgun (WGS) entry which is preliminary data.</text>
</comment>
<evidence type="ECO:0000256" key="9">
    <source>
        <dbReference type="RuleBase" id="RU361153"/>
    </source>
</evidence>
<keyword evidence="4" id="KW-0136">Cellulose degradation</keyword>
<keyword evidence="6 9" id="KW-0326">Glycosidase</keyword>
<feature type="signal peptide" evidence="10">
    <location>
        <begin position="1"/>
        <end position="28"/>
    </location>
</feature>
<keyword evidence="14" id="KW-1185">Reference proteome</keyword>
<name>A0A9Q0AU44_9PEZI</name>
<dbReference type="PANTHER" id="PTHR31297">
    <property type="entry name" value="GLUCAN ENDO-1,6-BETA-GLUCOSIDASE B"/>
    <property type="match status" value="1"/>
</dbReference>
<dbReference type="Pfam" id="PF03442">
    <property type="entry name" value="CBM_X2"/>
    <property type="match status" value="1"/>
</dbReference>
<evidence type="ECO:0000259" key="12">
    <source>
        <dbReference type="Pfam" id="PF03442"/>
    </source>
</evidence>
<dbReference type="GO" id="GO:0008422">
    <property type="term" value="F:beta-glucosidase activity"/>
    <property type="evidence" value="ECO:0007669"/>
    <property type="project" value="TreeGrafter"/>
</dbReference>
<evidence type="ECO:0000313" key="13">
    <source>
        <dbReference type="EMBL" id="KAI1880127.1"/>
    </source>
</evidence>
<evidence type="ECO:0000256" key="5">
    <source>
        <dbReference type="ARBA" id="ARBA00023277"/>
    </source>
</evidence>
<accession>A0A9Q0AU44</accession>
<keyword evidence="7" id="KW-0961">Cell wall biogenesis/degradation</keyword>
<dbReference type="InterPro" id="IPR014756">
    <property type="entry name" value="Ig_E-set"/>
</dbReference>
<dbReference type="GO" id="GO:0030245">
    <property type="term" value="P:cellulose catabolic process"/>
    <property type="evidence" value="ECO:0007669"/>
    <property type="project" value="UniProtKB-KW"/>
</dbReference>
<protein>
    <recommendedName>
        <fullName evidence="15">Cellulase</fullName>
    </recommendedName>
</protein>
<dbReference type="PANTHER" id="PTHR31297:SF41">
    <property type="entry name" value="ENDOGLUCANASE, PUTATIVE (AFU_ORTHOLOGUE AFUA_5G01830)-RELATED"/>
    <property type="match status" value="1"/>
</dbReference>
<dbReference type="Pfam" id="PF00150">
    <property type="entry name" value="Cellulase"/>
    <property type="match status" value="1"/>
</dbReference>
<evidence type="ECO:0000256" key="7">
    <source>
        <dbReference type="ARBA" id="ARBA00023316"/>
    </source>
</evidence>
<dbReference type="AlphaFoldDB" id="A0A9Q0AU44"/>
<proteinExistence type="inferred from homology"/>
<evidence type="ECO:0000259" key="11">
    <source>
        <dbReference type="Pfam" id="PF00150"/>
    </source>
</evidence>
<dbReference type="Gene3D" id="2.60.40.10">
    <property type="entry name" value="Immunoglobulins"/>
    <property type="match status" value="1"/>
</dbReference>
<dbReference type="InterPro" id="IPR017853">
    <property type="entry name" value="GH"/>
</dbReference>
<dbReference type="GO" id="GO:0009986">
    <property type="term" value="C:cell surface"/>
    <property type="evidence" value="ECO:0007669"/>
    <property type="project" value="TreeGrafter"/>
</dbReference>
<feature type="domain" description="Glycoside hydrolase family 5" evidence="11">
    <location>
        <begin position="69"/>
        <end position="357"/>
    </location>
</feature>
<dbReference type="EMBL" id="JAFIMR010000003">
    <property type="protein sequence ID" value="KAI1880127.1"/>
    <property type="molecule type" value="Genomic_DNA"/>
</dbReference>
<keyword evidence="8" id="KW-0624">Polysaccharide degradation</keyword>
<dbReference type="InterPro" id="IPR016282">
    <property type="entry name" value="Glyco_hydro_5_endoGlcnase_B"/>
</dbReference>
<reference evidence="13" key="1">
    <citation type="submission" date="2021-03" db="EMBL/GenBank/DDBJ databases">
        <title>Revisited historic fungal species revealed as producer of novel bioactive compounds through whole genome sequencing and comparative genomics.</title>
        <authorList>
            <person name="Vignolle G.A."/>
            <person name="Hochenegger N."/>
            <person name="Mach R.L."/>
            <person name="Mach-Aigner A.R."/>
            <person name="Javad Rahimi M."/>
            <person name="Salim K.A."/>
            <person name="Chan C.M."/>
            <person name="Lim L.B.L."/>
            <person name="Cai F."/>
            <person name="Druzhinina I.S."/>
            <person name="U'Ren J.M."/>
            <person name="Derntl C."/>
        </authorList>
    </citation>
    <scope>NUCLEOTIDE SEQUENCE</scope>
    <source>
        <strain evidence="13">TUCIM 5799</strain>
    </source>
</reference>
<dbReference type="InterPro" id="IPR013783">
    <property type="entry name" value="Ig-like_fold"/>
</dbReference>
<keyword evidence="2 10" id="KW-0732">Signal</keyword>
<evidence type="ECO:0000256" key="10">
    <source>
        <dbReference type="SAM" id="SignalP"/>
    </source>
</evidence>
<evidence type="ECO:0008006" key="15">
    <source>
        <dbReference type="Google" id="ProtNLM"/>
    </source>
</evidence>
<dbReference type="GO" id="GO:0005576">
    <property type="term" value="C:extracellular region"/>
    <property type="evidence" value="ECO:0007669"/>
    <property type="project" value="TreeGrafter"/>
</dbReference>
<evidence type="ECO:0000313" key="14">
    <source>
        <dbReference type="Proteomes" id="UP000829685"/>
    </source>
</evidence>
<evidence type="ECO:0000256" key="2">
    <source>
        <dbReference type="ARBA" id="ARBA00022729"/>
    </source>
</evidence>
<evidence type="ECO:0000256" key="3">
    <source>
        <dbReference type="ARBA" id="ARBA00022801"/>
    </source>
</evidence>
<organism evidence="13 14">
    <name type="scientific">Neoarthrinium moseri</name>
    <dbReference type="NCBI Taxonomy" id="1658444"/>
    <lineage>
        <taxon>Eukaryota</taxon>
        <taxon>Fungi</taxon>
        <taxon>Dikarya</taxon>
        <taxon>Ascomycota</taxon>
        <taxon>Pezizomycotina</taxon>
        <taxon>Sordariomycetes</taxon>
        <taxon>Xylariomycetidae</taxon>
        <taxon>Amphisphaeriales</taxon>
        <taxon>Apiosporaceae</taxon>
        <taxon>Neoarthrinium</taxon>
    </lineage>
</organism>
<keyword evidence="3 9" id="KW-0378">Hydrolase</keyword>
<dbReference type="InterPro" id="IPR001547">
    <property type="entry name" value="Glyco_hydro_5"/>
</dbReference>
<dbReference type="SUPFAM" id="SSF51445">
    <property type="entry name" value="(Trans)glycosidases"/>
    <property type="match status" value="1"/>
</dbReference>